<reference evidence="3" key="2">
    <citation type="journal article" date="2008" name="Nucleic Acids Res.">
        <title>The rice annotation project database (RAP-DB): 2008 update.</title>
        <authorList>
            <consortium name="The rice annotation project (RAP)"/>
        </authorList>
    </citation>
    <scope>GENOME REANNOTATION</scope>
    <source>
        <strain evidence="3">cv. Nipponbare</strain>
    </source>
</reference>
<feature type="region of interest" description="Disordered" evidence="1">
    <location>
        <begin position="1"/>
        <end position="49"/>
    </location>
</feature>
<dbReference type="EMBL" id="AP008213">
    <property type="protein sequence ID" value="BAF22038.1"/>
    <property type="molecule type" value="Genomic_DNA"/>
</dbReference>
<reference evidence="2 3" key="1">
    <citation type="journal article" date="2005" name="Nature">
        <title>The map-based sequence of the rice genome.</title>
        <authorList>
            <consortium name="International rice genome sequencing project (IRGSP)"/>
            <person name="Matsumoto T."/>
            <person name="Wu J."/>
            <person name="Kanamori H."/>
            <person name="Katayose Y."/>
            <person name="Fujisawa M."/>
            <person name="Namiki N."/>
            <person name="Mizuno H."/>
            <person name="Yamamoto K."/>
            <person name="Antonio B.A."/>
            <person name="Baba T."/>
            <person name="Sakata K."/>
            <person name="Nagamura Y."/>
            <person name="Aoki H."/>
            <person name="Arikawa K."/>
            <person name="Arita K."/>
            <person name="Bito T."/>
            <person name="Chiden Y."/>
            <person name="Fujitsuka N."/>
            <person name="Fukunaka R."/>
            <person name="Hamada M."/>
            <person name="Harada C."/>
            <person name="Hayashi A."/>
            <person name="Hijishita S."/>
            <person name="Honda M."/>
            <person name="Hosokawa S."/>
            <person name="Ichikawa Y."/>
            <person name="Idonuma A."/>
            <person name="Iijima M."/>
            <person name="Ikeda M."/>
            <person name="Ikeno M."/>
            <person name="Ito K."/>
            <person name="Ito S."/>
            <person name="Ito T."/>
            <person name="Ito Y."/>
            <person name="Ito Y."/>
            <person name="Iwabuchi A."/>
            <person name="Kamiya K."/>
            <person name="Karasawa W."/>
            <person name="Kurita K."/>
            <person name="Katagiri S."/>
            <person name="Kikuta A."/>
            <person name="Kobayashi H."/>
            <person name="Kobayashi N."/>
            <person name="Machita K."/>
            <person name="Maehara T."/>
            <person name="Masukawa M."/>
            <person name="Mizubayashi T."/>
            <person name="Mukai Y."/>
            <person name="Nagasaki H."/>
            <person name="Nagata Y."/>
            <person name="Naito S."/>
            <person name="Nakashima M."/>
            <person name="Nakama Y."/>
            <person name="Nakamichi Y."/>
            <person name="Nakamura M."/>
            <person name="Meguro A."/>
            <person name="Negishi M."/>
            <person name="Ohta I."/>
            <person name="Ohta T."/>
            <person name="Okamoto M."/>
            <person name="Ono N."/>
            <person name="Saji S."/>
            <person name="Sakaguchi M."/>
            <person name="Sakai K."/>
            <person name="Shibata M."/>
            <person name="Shimokawa T."/>
            <person name="Song J."/>
            <person name="Takazaki Y."/>
            <person name="Terasawa K."/>
            <person name="Tsugane M."/>
            <person name="Tsuji K."/>
            <person name="Ueda S."/>
            <person name="Waki K."/>
            <person name="Yamagata H."/>
            <person name="Yamamoto M."/>
            <person name="Yamamoto S."/>
            <person name="Yamane H."/>
            <person name="Yoshiki S."/>
            <person name="Yoshihara R."/>
            <person name="Yukawa K."/>
            <person name="Zhong H."/>
            <person name="Yano M."/>
            <person name="Yuan Q."/>
            <person name="Ouyang S."/>
            <person name="Liu J."/>
            <person name="Jones K.M."/>
            <person name="Gansberger K."/>
            <person name="Moffat K."/>
            <person name="Hill J."/>
            <person name="Bera J."/>
            <person name="Fadrosh D."/>
            <person name="Jin S."/>
            <person name="Johri S."/>
            <person name="Kim M."/>
            <person name="Overton L."/>
            <person name="Reardon M."/>
            <person name="Tsitrin T."/>
            <person name="Vuong H."/>
            <person name="Weaver B."/>
            <person name="Ciecko A."/>
            <person name="Tallon L."/>
            <person name="Jackson J."/>
            <person name="Pai G."/>
            <person name="Aken S.V."/>
            <person name="Utterback T."/>
            <person name="Reidmuller S."/>
            <person name="Feldblyum T."/>
            <person name="Hsiao J."/>
            <person name="Zismann V."/>
            <person name="Iobst S."/>
            <person name="de Vazeille A.R."/>
            <person name="Buell C.R."/>
            <person name="Ying K."/>
            <person name="Li Y."/>
            <person name="Lu T."/>
            <person name="Huang Y."/>
            <person name="Zhao Q."/>
            <person name="Feng Q."/>
            <person name="Zhang L."/>
            <person name="Zhu J."/>
            <person name="Weng Q."/>
            <person name="Mu J."/>
            <person name="Lu Y."/>
            <person name="Fan D."/>
            <person name="Liu Y."/>
            <person name="Guan J."/>
            <person name="Zhang Y."/>
            <person name="Yu S."/>
            <person name="Liu X."/>
            <person name="Zhang Y."/>
            <person name="Hong G."/>
            <person name="Han B."/>
            <person name="Choisne N."/>
            <person name="Demange N."/>
            <person name="Orjeda G."/>
            <person name="Samain S."/>
            <person name="Cattolico L."/>
            <person name="Pelletier E."/>
            <person name="Couloux A."/>
            <person name="Segurens B."/>
            <person name="Wincker P."/>
            <person name="D'Hont A."/>
            <person name="Scarpelli C."/>
            <person name="Weissenbach J."/>
            <person name="Salanoubat M."/>
            <person name="Quetier F."/>
            <person name="Yu Y."/>
            <person name="Kim H.R."/>
            <person name="Rambo T."/>
            <person name="Currie J."/>
            <person name="Collura K."/>
            <person name="Luo M."/>
            <person name="Yang T."/>
            <person name="Ammiraju J.S.S."/>
            <person name="Engler F."/>
            <person name="Soderlund C."/>
            <person name="Wing R.A."/>
            <person name="Palmer L.E."/>
            <person name="de la Bastide M."/>
            <person name="Spiegel L."/>
            <person name="Nascimento L."/>
            <person name="Zutavern T."/>
            <person name="O'Shaughnessy A."/>
            <person name="Dike S."/>
            <person name="Dedhia N."/>
            <person name="Preston R."/>
            <person name="Balija V."/>
            <person name="McCombie W.R."/>
            <person name="Chow T."/>
            <person name="Chen H."/>
            <person name="Chung M."/>
            <person name="Chen C."/>
            <person name="Shaw J."/>
            <person name="Wu H."/>
            <person name="Hsiao K."/>
            <person name="Chao Y."/>
            <person name="Chu M."/>
            <person name="Cheng C."/>
            <person name="Hour A."/>
            <person name="Lee P."/>
            <person name="Lin S."/>
            <person name="Lin Y."/>
            <person name="Liou J."/>
            <person name="Liu S."/>
            <person name="Hsing Y."/>
            <person name="Raghuvanshi S."/>
            <person name="Mohanty A."/>
            <person name="Bharti A.K."/>
            <person name="Gaur A."/>
            <person name="Gupta V."/>
            <person name="Kumar D."/>
            <person name="Ravi V."/>
            <person name="Vij S."/>
            <person name="Kapur A."/>
            <person name="Khurana P."/>
            <person name="Khurana P."/>
            <person name="Khurana J.P."/>
            <person name="Tyagi A.K."/>
            <person name="Gaikwad K."/>
            <person name="Singh A."/>
            <person name="Dalal V."/>
            <person name="Srivastava S."/>
            <person name="Dixit A."/>
            <person name="Pal A.K."/>
            <person name="Ghazi I.A."/>
            <person name="Yadav M."/>
            <person name="Pandit A."/>
            <person name="Bhargava A."/>
            <person name="Sureshbabu K."/>
            <person name="Batra K."/>
            <person name="Sharma T.R."/>
            <person name="Mohapatra T."/>
            <person name="Singh N.K."/>
            <person name="Messing J."/>
            <person name="Nelson A.B."/>
            <person name="Fuks G."/>
            <person name="Kavchok S."/>
            <person name="Keizer G."/>
            <person name="Linton E."/>
            <person name="Llaca V."/>
            <person name="Song R."/>
            <person name="Tanyolac B."/>
            <person name="Young S."/>
            <person name="Ho-Il K."/>
            <person name="Hahn J.H."/>
            <person name="Sangsakoo G."/>
            <person name="Vanavichit A."/>
            <person name="de Mattos Luiz.A.T."/>
            <person name="Zimmer P.D."/>
            <person name="Malone G."/>
            <person name="Dellagostin O."/>
            <person name="de Oliveira A.C."/>
            <person name="Bevan M."/>
            <person name="Bancroft I."/>
            <person name="Minx P."/>
            <person name="Cordum H."/>
            <person name="Wilson R."/>
            <person name="Cheng Z."/>
            <person name="Jin W."/>
            <person name="Jiang J."/>
            <person name="Leong S.A."/>
            <person name="Iwama H."/>
            <person name="Gojobori T."/>
            <person name="Itoh T."/>
            <person name="Niimura Y."/>
            <person name="Fujii Y."/>
            <person name="Habara T."/>
            <person name="Sakai H."/>
            <person name="Sato Y."/>
            <person name="Wilson G."/>
            <person name="Kumar K."/>
            <person name="McCouch S."/>
            <person name="Juretic N."/>
            <person name="Hoen D."/>
            <person name="Wright S."/>
            <person name="Bruskiewich R."/>
            <person name="Bureau T."/>
            <person name="Miyao A."/>
            <person name="Hirochika H."/>
            <person name="Nishikawa T."/>
            <person name="Kadowaki K."/>
            <person name="Sugiura M."/>
            <person name="Burr B."/>
            <person name="Sasaki T."/>
        </authorList>
    </citation>
    <scope>NUCLEOTIDE SEQUENCE [LARGE SCALE GENOMIC DNA]</scope>
    <source>
        <strain evidence="3">cv. Nipponbare</strain>
    </source>
</reference>
<evidence type="ECO:0000256" key="1">
    <source>
        <dbReference type="SAM" id="MobiDB-lite"/>
    </source>
</evidence>
<gene>
    <name evidence="2" type="ordered locus">Os07g0585500</name>
</gene>
<feature type="non-terminal residue" evidence="2">
    <location>
        <position position="1"/>
    </location>
</feature>
<dbReference type="Proteomes" id="UP000000763">
    <property type="component" value="Chromosome 7"/>
</dbReference>
<evidence type="ECO:0000313" key="3">
    <source>
        <dbReference type="Proteomes" id="UP000000763"/>
    </source>
</evidence>
<sequence length="126" mass="13398">VFNQFIRSPDTRGRRRRRKDELLRPATSRRRPAAARLPGEGRLPAAGVPTGRLPAGAGLPTGWVPPAAGLPSAVRAAAAPAAAAQQRPFLHGGMLGCPLLLLSPGRLLLRIEATGARELKRFVSWS</sequence>
<dbReference type="KEGG" id="dosa:Os07g0585500"/>
<organism evidence="2 3">
    <name type="scientific">Oryza sativa subsp. japonica</name>
    <name type="common">Rice</name>
    <dbReference type="NCBI Taxonomy" id="39947"/>
    <lineage>
        <taxon>Eukaryota</taxon>
        <taxon>Viridiplantae</taxon>
        <taxon>Streptophyta</taxon>
        <taxon>Embryophyta</taxon>
        <taxon>Tracheophyta</taxon>
        <taxon>Spermatophyta</taxon>
        <taxon>Magnoliopsida</taxon>
        <taxon>Liliopsida</taxon>
        <taxon>Poales</taxon>
        <taxon>Poaceae</taxon>
        <taxon>BOP clade</taxon>
        <taxon>Oryzoideae</taxon>
        <taxon>Oryzeae</taxon>
        <taxon>Oryzinae</taxon>
        <taxon>Oryza</taxon>
        <taxon>Oryza sativa</taxon>
    </lineage>
</organism>
<proteinExistence type="predicted"/>
<evidence type="ECO:0000313" key="2">
    <source>
        <dbReference type="EMBL" id="BAF22038.1"/>
    </source>
</evidence>
<protein>
    <submittedName>
        <fullName evidence="2">Os07g0585500 protein</fullName>
    </submittedName>
</protein>
<dbReference type="AlphaFoldDB" id="Q0D535"/>
<name>Q0D535_ORYSJ</name>
<accession>Q0D535</accession>